<dbReference type="EMBL" id="JABFJV010000116">
    <property type="protein sequence ID" value="NOK35556.1"/>
    <property type="molecule type" value="Genomic_DNA"/>
</dbReference>
<reference evidence="1 2" key="1">
    <citation type="submission" date="2020-05" db="EMBL/GenBank/DDBJ databases">
        <authorList>
            <person name="Whitworth D."/>
        </authorList>
    </citation>
    <scope>NUCLEOTIDE SEQUENCE [LARGE SCALE GENOMIC DNA]</scope>
    <source>
        <strain evidence="1 2">AB043B</strain>
    </source>
</reference>
<name>A0A7Y4NTA2_9BACT</name>
<sequence length="131" mass="14482">MGPSQLLVGISFPGELPSNEAIVSELEKITQARVSAERNALFTPYSPDVAGAVFSLIGTSDGASVDNYLSPSEFLVETDNPPTYFQWAVVLALQRLGGTSTNEPPAYASKPLSAIRWWHTSPFLQRWWRRR</sequence>
<dbReference type="AlphaFoldDB" id="A0A7Y4NTA2"/>
<dbReference type="Proteomes" id="UP000563426">
    <property type="component" value="Unassembled WGS sequence"/>
</dbReference>
<protein>
    <submittedName>
        <fullName evidence="1">Uncharacterized protein</fullName>
    </submittedName>
</protein>
<organism evidence="1 2">
    <name type="scientific">Corallococcus exercitus</name>
    <dbReference type="NCBI Taxonomy" id="2316736"/>
    <lineage>
        <taxon>Bacteria</taxon>
        <taxon>Pseudomonadati</taxon>
        <taxon>Myxococcota</taxon>
        <taxon>Myxococcia</taxon>
        <taxon>Myxococcales</taxon>
        <taxon>Cystobacterineae</taxon>
        <taxon>Myxococcaceae</taxon>
        <taxon>Corallococcus</taxon>
    </lineage>
</organism>
<proteinExistence type="predicted"/>
<dbReference type="RefSeq" id="WP_147441885.1">
    <property type="nucleotide sequence ID" value="NZ_JABFJV010000116.1"/>
</dbReference>
<keyword evidence="2" id="KW-1185">Reference proteome</keyword>
<gene>
    <name evidence="1" type="ORF">HMI49_20355</name>
</gene>
<evidence type="ECO:0000313" key="2">
    <source>
        <dbReference type="Proteomes" id="UP000563426"/>
    </source>
</evidence>
<comment type="caution">
    <text evidence="1">The sequence shown here is derived from an EMBL/GenBank/DDBJ whole genome shotgun (WGS) entry which is preliminary data.</text>
</comment>
<accession>A0A7Y4NTA2</accession>
<evidence type="ECO:0000313" key="1">
    <source>
        <dbReference type="EMBL" id="NOK35556.1"/>
    </source>
</evidence>